<protein>
    <submittedName>
        <fullName evidence="1">Uncharacterized protein</fullName>
    </submittedName>
</protein>
<proteinExistence type="predicted"/>
<organism evidence="1 2">
    <name type="scientific">Collybia nuda</name>
    <dbReference type="NCBI Taxonomy" id="64659"/>
    <lineage>
        <taxon>Eukaryota</taxon>
        <taxon>Fungi</taxon>
        <taxon>Dikarya</taxon>
        <taxon>Basidiomycota</taxon>
        <taxon>Agaricomycotina</taxon>
        <taxon>Agaricomycetes</taxon>
        <taxon>Agaricomycetidae</taxon>
        <taxon>Agaricales</taxon>
        <taxon>Tricholomatineae</taxon>
        <taxon>Clitocybaceae</taxon>
        <taxon>Collybia</taxon>
    </lineage>
</organism>
<dbReference type="EMBL" id="MU150233">
    <property type="protein sequence ID" value="KAF9468415.1"/>
    <property type="molecule type" value="Genomic_DNA"/>
</dbReference>
<sequence length="101" mass="10760">MIYTLITPVSLLVVIRNQSQGLTAGNSSPFEETFGAVNVLCRPTVATNMQGTLMIDIADTLMAGSVLQEIGTEFVLLYTKAHSKITQFVAVVPTESLSAPS</sequence>
<name>A0A9P6CNM3_9AGAR</name>
<gene>
    <name evidence="1" type="ORF">BDZ94DRAFT_785568</name>
</gene>
<dbReference type="AlphaFoldDB" id="A0A9P6CNM3"/>
<comment type="caution">
    <text evidence="1">The sequence shown here is derived from an EMBL/GenBank/DDBJ whole genome shotgun (WGS) entry which is preliminary data.</text>
</comment>
<accession>A0A9P6CNM3</accession>
<reference evidence="1" key="1">
    <citation type="submission" date="2020-11" db="EMBL/GenBank/DDBJ databases">
        <authorList>
            <consortium name="DOE Joint Genome Institute"/>
            <person name="Ahrendt S."/>
            <person name="Riley R."/>
            <person name="Andreopoulos W."/>
            <person name="Labutti K."/>
            <person name="Pangilinan J."/>
            <person name="Ruiz-Duenas F.J."/>
            <person name="Barrasa J.M."/>
            <person name="Sanchez-Garcia M."/>
            <person name="Camarero S."/>
            <person name="Miyauchi S."/>
            <person name="Serrano A."/>
            <person name="Linde D."/>
            <person name="Babiker R."/>
            <person name="Drula E."/>
            <person name="Ayuso-Fernandez I."/>
            <person name="Pacheco R."/>
            <person name="Padilla G."/>
            <person name="Ferreira P."/>
            <person name="Barriuso J."/>
            <person name="Kellner H."/>
            <person name="Castanera R."/>
            <person name="Alfaro M."/>
            <person name="Ramirez L."/>
            <person name="Pisabarro A.G."/>
            <person name="Kuo A."/>
            <person name="Tritt A."/>
            <person name="Lipzen A."/>
            <person name="He G."/>
            <person name="Yan M."/>
            <person name="Ng V."/>
            <person name="Cullen D."/>
            <person name="Martin F."/>
            <person name="Rosso M.-N."/>
            <person name="Henrissat B."/>
            <person name="Hibbett D."/>
            <person name="Martinez A.T."/>
            <person name="Grigoriev I.V."/>
        </authorList>
    </citation>
    <scope>NUCLEOTIDE SEQUENCE</scope>
    <source>
        <strain evidence="1">CBS 247.69</strain>
    </source>
</reference>
<evidence type="ECO:0000313" key="2">
    <source>
        <dbReference type="Proteomes" id="UP000807353"/>
    </source>
</evidence>
<keyword evidence="2" id="KW-1185">Reference proteome</keyword>
<dbReference type="Proteomes" id="UP000807353">
    <property type="component" value="Unassembled WGS sequence"/>
</dbReference>
<evidence type="ECO:0000313" key="1">
    <source>
        <dbReference type="EMBL" id="KAF9468415.1"/>
    </source>
</evidence>